<keyword evidence="1" id="KW-0812">Transmembrane</keyword>
<protein>
    <recommendedName>
        <fullName evidence="2">Calcium-dependent cell adhesion molecule 1 membrane-binding domain-containing protein</fullName>
    </recommendedName>
</protein>
<keyword evidence="1" id="KW-0472">Membrane</keyword>
<feature type="domain" description="Calcium-dependent cell adhesion molecule 1 membrane-binding" evidence="2">
    <location>
        <begin position="3"/>
        <end position="61"/>
    </location>
</feature>
<keyword evidence="4" id="KW-1185">Reference proteome</keyword>
<name>U7R2Z7_PHOTE</name>
<dbReference type="EMBL" id="AXDT01000056">
    <property type="protein sequence ID" value="ERT13787.1"/>
    <property type="molecule type" value="Genomic_DNA"/>
</dbReference>
<accession>U7R2Z7</accession>
<dbReference type="AlphaFoldDB" id="U7R2Z7"/>
<evidence type="ECO:0000256" key="1">
    <source>
        <dbReference type="SAM" id="Phobius"/>
    </source>
</evidence>
<reference evidence="3 4" key="1">
    <citation type="submission" date="2013-10" db="EMBL/GenBank/DDBJ databases">
        <title>Whole Genome Shotgun Sequence of Photorhabdus temperata J3.</title>
        <authorList>
            <person name="Park G.-S."/>
            <person name="Hong S.-J."/>
            <person name="Shin J.-H."/>
        </authorList>
    </citation>
    <scope>NUCLEOTIDE SEQUENCE [LARGE SCALE GENOMIC DNA]</scope>
    <source>
        <strain evidence="3 4">J3</strain>
    </source>
</reference>
<dbReference type="InterPro" id="IPR038423">
    <property type="entry name" value="CAD_C_sf"/>
</dbReference>
<keyword evidence="1" id="KW-1133">Transmembrane helix</keyword>
<sequence>MQKEIVTSISVRNTNTGEYIGNRSFYFSYDAHGAVIIDEGLNFPENLRLVHAGNSRFNFHIISTAAISSFGINVTIITLK</sequence>
<evidence type="ECO:0000259" key="2">
    <source>
        <dbReference type="Pfam" id="PF14564"/>
    </source>
</evidence>
<dbReference type="Gene3D" id="2.60.40.1720">
    <property type="entry name" value="Calcium-dependent cell adhesion molecule-1"/>
    <property type="match status" value="1"/>
</dbReference>
<organism evidence="3 4">
    <name type="scientific">Photorhabdus temperata J3</name>
    <dbReference type="NCBI Taxonomy" id="1389415"/>
    <lineage>
        <taxon>Bacteria</taxon>
        <taxon>Pseudomonadati</taxon>
        <taxon>Pseudomonadota</taxon>
        <taxon>Gammaproteobacteria</taxon>
        <taxon>Enterobacterales</taxon>
        <taxon>Morganellaceae</taxon>
        <taxon>Photorhabdus</taxon>
    </lineage>
</organism>
<gene>
    <name evidence="3" type="ORF">O185_06950</name>
</gene>
<feature type="transmembrane region" description="Helical" evidence="1">
    <location>
        <begin position="57"/>
        <end position="79"/>
    </location>
</feature>
<dbReference type="PATRIC" id="fig|1389415.4.peg.1383"/>
<comment type="caution">
    <text evidence="3">The sequence shown here is derived from an EMBL/GenBank/DDBJ whole genome shotgun (WGS) entry which is preliminary data.</text>
</comment>
<dbReference type="InterPro" id="IPR029283">
    <property type="entry name" value="Membrane-bd"/>
</dbReference>
<evidence type="ECO:0000313" key="3">
    <source>
        <dbReference type="EMBL" id="ERT13787.1"/>
    </source>
</evidence>
<dbReference type="Proteomes" id="UP000017133">
    <property type="component" value="Unassembled WGS sequence"/>
</dbReference>
<evidence type="ECO:0000313" key="4">
    <source>
        <dbReference type="Proteomes" id="UP000017133"/>
    </source>
</evidence>
<dbReference type="Pfam" id="PF14564">
    <property type="entry name" value="Membrane_bind"/>
    <property type="match status" value="1"/>
</dbReference>
<proteinExistence type="predicted"/>